<proteinExistence type="predicted"/>
<dbReference type="PANTHER" id="PTHR10644">
    <property type="entry name" value="DNA REPAIR/RNA PROCESSING CPSF FAMILY"/>
    <property type="match status" value="1"/>
</dbReference>
<evidence type="ECO:0000259" key="5">
    <source>
        <dbReference type="Pfam" id="PF10433"/>
    </source>
</evidence>
<protein>
    <submittedName>
        <fullName evidence="7">Cleavage and polyadenylation specificity factor protein</fullName>
    </submittedName>
</protein>
<dbReference type="Gene3D" id="2.130.10.10">
    <property type="entry name" value="YVTN repeat-like/Quinoprotein amine dehydrogenase"/>
    <property type="match status" value="3"/>
</dbReference>
<dbReference type="Pfam" id="PF23726">
    <property type="entry name" value="Beta-prop_RSE1_2nd"/>
    <property type="match status" value="1"/>
</dbReference>
<dbReference type="InterPro" id="IPR018846">
    <property type="entry name" value="Beta-prop_RSE1/DDB1/CPSF1_1st"/>
</dbReference>
<feature type="domain" description="RSE1/DDB1/CPSF1 C-terminal" evidence="4">
    <location>
        <begin position="1073"/>
        <end position="1408"/>
    </location>
</feature>
<dbReference type="GO" id="GO:0005634">
    <property type="term" value="C:nucleus"/>
    <property type="evidence" value="ECO:0007669"/>
    <property type="project" value="UniProtKB-SubCell"/>
</dbReference>
<dbReference type="InterPro" id="IPR050358">
    <property type="entry name" value="RSE1/DDB1/CFT1"/>
</dbReference>
<evidence type="ECO:0000259" key="6">
    <source>
        <dbReference type="Pfam" id="PF23726"/>
    </source>
</evidence>
<dbReference type="Proteomes" id="UP000383932">
    <property type="component" value="Unassembled WGS sequence"/>
</dbReference>
<evidence type="ECO:0000256" key="2">
    <source>
        <dbReference type="ARBA" id="ARBA00023242"/>
    </source>
</evidence>
<dbReference type="EMBL" id="SSOP01000213">
    <property type="protein sequence ID" value="KAB5589952.1"/>
    <property type="molecule type" value="Genomic_DNA"/>
</dbReference>
<dbReference type="InterPro" id="IPR058543">
    <property type="entry name" value="Beta-prop_RSE1/DDB1/CPSF1_2nd"/>
</dbReference>
<dbReference type="GO" id="GO:0003676">
    <property type="term" value="F:nucleic acid binding"/>
    <property type="evidence" value="ECO:0007669"/>
    <property type="project" value="InterPro"/>
</dbReference>
<keyword evidence="8" id="KW-1185">Reference proteome</keyword>
<reference evidence="7 8" key="1">
    <citation type="journal article" date="2019" name="Fungal Biol. Biotechnol.">
        <title>Draft genome sequence of fastidious pathogen Ceratobasidium theobromae, which causes vascular-streak dieback in Theobroma cacao.</title>
        <authorList>
            <person name="Ali S.S."/>
            <person name="Asman A."/>
            <person name="Shao J."/>
            <person name="Firmansyah A.P."/>
            <person name="Susilo A.W."/>
            <person name="Rosmana A."/>
            <person name="McMahon P."/>
            <person name="Junaid M."/>
            <person name="Guest D."/>
            <person name="Kheng T.Y."/>
            <person name="Meinhardt L.W."/>
            <person name="Bailey B.A."/>
        </authorList>
    </citation>
    <scope>NUCLEOTIDE SEQUENCE [LARGE SCALE GENOMIC DNA]</scope>
    <source>
        <strain evidence="7 8">CT2</strain>
    </source>
</reference>
<evidence type="ECO:0000313" key="7">
    <source>
        <dbReference type="EMBL" id="KAB5589952.1"/>
    </source>
</evidence>
<dbReference type="Pfam" id="PF03178">
    <property type="entry name" value="CPSF_A"/>
    <property type="match status" value="1"/>
</dbReference>
<evidence type="ECO:0000256" key="1">
    <source>
        <dbReference type="ARBA" id="ARBA00004123"/>
    </source>
</evidence>
<comment type="subcellular location">
    <subcellularLocation>
        <location evidence="1">Nucleus</location>
    </subcellularLocation>
</comment>
<evidence type="ECO:0000313" key="8">
    <source>
        <dbReference type="Proteomes" id="UP000383932"/>
    </source>
</evidence>
<sequence>MLGYRQEILPPSGVEFAKCLRLTHSTLNFSSASTSHFPRPRVTCNLVVARNNYLRIFDVVEEPTHNTGNTEGSASDPVPGEMEMDAHGDGFINITELRTAVRLAHQTTPKLHLVREHRLHGIVTGLDQVQTMATTEDGLDRLLVSFKDAKLALMEWSDVAYDLVTVSIHTYERAPQLITNGNPHFRSMLRVDPLYRCAALLLPLGGLALLPFYQTQAELDILDQEQNVTSFAKEVPYSPSFVLDLPVDVDARIKHVVDIAFLPGFHNPTLAVLYQSEFTSTGRLHEVRDTASLLTITLDILTRTYPVISHTPSLPHDSQTLIPCPPLVGGVLITTPNAVLHVDQAGGIVGRACDGWFSRVSGVSNVAPMDTTVMATGPEGIDIDGAFLTWVSQEESEATLFLPNGTIRGVRIDREGRAVHTLTIGPELARIARPERGSVCVVGERVVFIGSMDGEGALTRILRGVGAAVEETVEESDEEMDDEDDLYGNTTAPTQVKSGAALRPISGFAIVDTLPAYGGINAMVFSLARNGDRYAPELVACTGAEHTGGFTLFQKDLPTRAKRKVPAIGGARGVWSIALRKSHNPDGLDMVVVSTDLAPSPGISRIAKANGTEVQILGRTPGLTMAAGPFFQQGCIAQITTNSIRLLEPDGAERQLYLDADGNKPRPKIKVAHVADPFIVVLREDDSFGLFVGDPAKGRVRRKDISHFGDNGTVCASASFFTDHTDLFNLRKPGDVISPHAAAGSHRSRRGAGEASGSKRKASNVGIGSSKGSKRSRGGPAPPTTYENIIDAEHGTQWLVILRKNGFFEIWTLPLIGLAFSTDQLQGLPDVLTDSGQAHVPPATDSETDIEHIIIAPIGVTRPKPHLIVVTKSGTLAIYEPVPLPAPPESEVQPSTPVRDQLTVQFVKVFSRVLPLHLQDAHDPKRVAGRTLVPFTTTYRSTSLSGVFVTGDHPFWLLKTDVSALRIYPCASKYVNSFTPCSIFGEKGEYLLHSDEGTAVVEWLPDIDLGCELPCRSYASDDGRVYTSIAYDVSTRHILAASALRSPFAYYDEDSNEIYTPDTAHPNPHIHCSALELITPDTWTTVDGYEFAQNEFINAVENIPLETLSTERGLKDYLVVGTTISRGEDLAVKGATYVFEVVEVVPEPGNKSRQYKLRLLCREDSKGAVTALCGMNGYLVSSMGQKIFVRAFDLDEKLTGVAFMDVGVCVTSLRPLKNLLLIGDMVKSVWFVAFQEEPFKLVPLGKDRQQLSVTHANFFFGAQGQLSFAVSDDLGVLRLYDYNPHHPESNNGLRLICTSEFHTHTPHRDVLTVSQKAEISTGSETTEVQSLGVESCLIMGASDGSISNFVPLSEAEFGRLQLLQGQLIRNVQHVAGLNPKAHRYVKNDYVSRPLSNSVLDGNLLVAFEELPVVKQTEMTQQIGAERDKILNDLLKLRRPW</sequence>
<evidence type="ECO:0000259" key="4">
    <source>
        <dbReference type="Pfam" id="PF03178"/>
    </source>
</evidence>
<organism evidence="7 8">
    <name type="scientific">Ceratobasidium theobromae</name>
    <dbReference type="NCBI Taxonomy" id="1582974"/>
    <lineage>
        <taxon>Eukaryota</taxon>
        <taxon>Fungi</taxon>
        <taxon>Dikarya</taxon>
        <taxon>Basidiomycota</taxon>
        <taxon>Agaricomycotina</taxon>
        <taxon>Agaricomycetes</taxon>
        <taxon>Cantharellales</taxon>
        <taxon>Ceratobasidiaceae</taxon>
        <taxon>Ceratobasidium</taxon>
    </lineage>
</organism>
<feature type="domain" description="RSE1/DDB1/CPSF1 second beta-propeller" evidence="6">
    <location>
        <begin position="622"/>
        <end position="982"/>
    </location>
</feature>
<comment type="caution">
    <text evidence="7">The sequence shown here is derived from an EMBL/GenBank/DDBJ whole genome shotgun (WGS) entry which is preliminary data.</text>
</comment>
<keyword evidence="2" id="KW-0539">Nucleus</keyword>
<accession>A0A5N5QDX2</accession>
<dbReference type="OrthoDB" id="6109at2759"/>
<name>A0A5N5QDX2_9AGAM</name>
<gene>
    <name evidence="7" type="ORF">CTheo_6610</name>
</gene>
<dbReference type="Pfam" id="PF10433">
    <property type="entry name" value="Beta-prop_RSE1_1st"/>
    <property type="match status" value="1"/>
</dbReference>
<feature type="region of interest" description="Disordered" evidence="3">
    <location>
        <begin position="738"/>
        <end position="786"/>
    </location>
</feature>
<dbReference type="InterPro" id="IPR004871">
    <property type="entry name" value="RSE1/DDB1/CPSF1_C"/>
</dbReference>
<dbReference type="InterPro" id="IPR015943">
    <property type="entry name" value="WD40/YVTN_repeat-like_dom_sf"/>
</dbReference>
<evidence type="ECO:0000256" key="3">
    <source>
        <dbReference type="SAM" id="MobiDB-lite"/>
    </source>
</evidence>
<feature type="domain" description="RSE1/DDB1/CPSF1 first beta-propeller" evidence="5">
    <location>
        <begin position="109"/>
        <end position="461"/>
    </location>
</feature>